<feature type="compositionally biased region" description="Polar residues" evidence="1">
    <location>
        <begin position="279"/>
        <end position="293"/>
    </location>
</feature>
<dbReference type="EMBL" id="SFCI01001333">
    <property type="protein sequence ID" value="TFY76063.1"/>
    <property type="molecule type" value="Genomic_DNA"/>
</dbReference>
<protein>
    <submittedName>
        <fullName evidence="2">Uncharacterized protein</fullName>
    </submittedName>
</protein>
<keyword evidence="3" id="KW-1185">Reference proteome</keyword>
<organism evidence="2 3">
    <name type="scientific">Hericium alpestre</name>
    <dbReference type="NCBI Taxonomy" id="135208"/>
    <lineage>
        <taxon>Eukaryota</taxon>
        <taxon>Fungi</taxon>
        <taxon>Dikarya</taxon>
        <taxon>Basidiomycota</taxon>
        <taxon>Agaricomycotina</taxon>
        <taxon>Agaricomycetes</taxon>
        <taxon>Russulales</taxon>
        <taxon>Hericiaceae</taxon>
        <taxon>Hericium</taxon>
    </lineage>
</organism>
<reference evidence="2 3" key="1">
    <citation type="submission" date="2019-02" db="EMBL/GenBank/DDBJ databases">
        <title>Genome sequencing of the rare red list fungi Hericium alpestre (H. flagellum).</title>
        <authorList>
            <person name="Buettner E."/>
            <person name="Kellner H."/>
        </authorList>
    </citation>
    <scope>NUCLEOTIDE SEQUENCE [LARGE SCALE GENOMIC DNA]</scope>
    <source>
        <strain evidence="2 3">DSM 108284</strain>
    </source>
</reference>
<gene>
    <name evidence="2" type="ORF">EWM64_g7949</name>
</gene>
<dbReference type="Proteomes" id="UP000298061">
    <property type="component" value="Unassembled WGS sequence"/>
</dbReference>
<dbReference type="AlphaFoldDB" id="A0A4Y9ZPW0"/>
<evidence type="ECO:0000313" key="2">
    <source>
        <dbReference type="EMBL" id="TFY76063.1"/>
    </source>
</evidence>
<comment type="caution">
    <text evidence="2">The sequence shown here is derived from an EMBL/GenBank/DDBJ whole genome shotgun (WGS) entry which is preliminary data.</text>
</comment>
<evidence type="ECO:0000313" key="3">
    <source>
        <dbReference type="Proteomes" id="UP000298061"/>
    </source>
</evidence>
<evidence type="ECO:0000256" key="1">
    <source>
        <dbReference type="SAM" id="MobiDB-lite"/>
    </source>
</evidence>
<dbReference type="OrthoDB" id="3329913at2759"/>
<name>A0A4Y9ZPW0_9AGAM</name>
<sequence>MVPADPIAAVPELAKTVLFVIDTFKHQANGYKLEAAQRALGEIHRLLKLGESPELDEYRNPEEWKRIHKKMSILLSSYRELFLWVGKMNKRQKFFNFWTIRRKIFNIQLQAEEAQLLLVGENINSEATMHDALSTQAEIDELRAMNREQPTPTQILQKRKVKRQLYLKIEQGIAAVRKLAEDLATADELDLVENRDEHALLSSSLASVITQCAAGSGSSVGPSNMSAVPAASQMVKKYLDEEEERNVKSAEELYKTCRSEEDTGPDAWLKPLIDLDVSDGNTDSASDSQSDFT</sequence>
<feature type="region of interest" description="Disordered" evidence="1">
    <location>
        <begin position="256"/>
        <end position="293"/>
    </location>
</feature>
<accession>A0A4Y9ZPW0</accession>
<proteinExistence type="predicted"/>